<evidence type="ECO:0000313" key="1">
    <source>
        <dbReference type="EMBL" id="EQM74751.1"/>
    </source>
</evidence>
<comment type="caution">
    <text evidence="1">The sequence shown here is derived from an EMBL/GenBank/DDBJ whole genome shotgun (WGS) entry which is preliminary data.</text>
</comment>
<dbReference type="EMBL" id="ATAO01000206">
    <property type="protein sequence ID" value="EQM74751.1"/>
    <property type="molecule type" value="Genomic_DNA"/>
</dbReference>
<proteinExistence type="predicted"/>
<sequence length="32" mass="3539">MLGDMFTGQMSEMPIEIWIEPFAGGAAPHSTW</sequence>
<evidence type="ECO:0000313" key="2">
    <source>
        <dbReference type="Proteomes" id="UP000016033"/>
    </source>
</evidence>
<dbReference type="AlphaFoldDB" id="T5K4E9"/>
<accession>T5K4E9</accession>
<reference evidence="1 2" key="1">
    <citation type="journal article" date="2013" name="Genome Announc.">
        <title>Whole-genome sequences of five oyster-associated bacteria show potential for crude oil hydrocarbon degradation.</title>
        <authorList>
            <person name="Chauhan A."/>
            <person name="Green S."/>
            <person name="Pathak A."/>
            <person name="Thomas J."/>
            <person name="Venkatramanan R."/>
        </authorList>
    </citation>
    <scope>NUCLEOTIDE SEQUENCE [LARGE SCALE GENOMIC DNA]</scope>
    <source>
        <strain evidence="1 2">MF109</strain>
    </source>
</reference>
<organism evidence="1 2">
    <name type="scientific">Microbacterium maritypicum MF109</name>
    <dbReference type="NCBI Taxonomy" id="1333857"/>
    <lineage>
        <taxon>Bacteria</taxon>
        <taxon>Bacillati</taxon>
        <taxon>Actinomycetota</taxon>
        <taxon>Actinomycetes</taxon>
        <taxon>Micrococcales</taxon>
        <taxon>Microbacteriaceae</taxon>
        <taxon>Microbacterium</taxon>
    </lineage>
</organism>
<name>T5K4E9_MICMQ</name>
<protein>
    <submittedName>
        <fullName evidence="1">Uncharacterized protein</fullName>
    </submittedName>
</protein>
<gene>
    <name evidence="1" type="ORF">L687_04625</name>
</gene>
<dbReference type="Proteomes" id="UP000016033">
    <property type="component" value="Unassembled WGS sequence"/>
</dbReference>